<name>A0A9P0H8J9_NEZVI</name>
<dbReference type="InterPro" id="IPR002018">
    <property type="entry name" value="CarbesteraseB"/>
</dbReference>
<sequence>MAMRHLVLLFGLVSFSGAETLVVQTSGGLVRGFASTSRDGKTFLAFTGIPFAKPPVGALRFQPPQEPDPWVGERNSTAVRPTCLQLDSFSRNPKVVGVEDCLYLSVFTHKINGSRPVMVHIHGGGFVAGAGLNVDQMKFLMDQDIVIVDIQYRVGILGFLSFQDAELPGNMGLKDQTMALRWVKKNIAKFGGDPGKVTIFGESAGGASVYYHTISPLSKGLFHRAISESGSSYDPWTLVPSELAVSHGNRLAEMMSCPTTSTKEAVECLRKQNGEELVSKLINFRVWQVNPLLSFQVVMEPPSAGAFLTGPKSSWEHGDVPLLLGMTAGEGDLMTKFFIDYKMDFKWFDDNFKSVAPISMLYNASTSNPDKVTEKIRKFYFNDNPIDMNEWVNLTNAYTDSLFGVGIMEGADKHKGNVYFYYFSYMGNFTTWTTNKTLAFATGHAGEVVYLWWAGGLKGSDLALSYDLIKIWTEFADTGVATVPNKEKIWKKWKPDRHDFMHISNSGFKGDSGLLEDRYRFWMDLKL</sequence>
<evidence type="ECO:0000256" key="2">
    <source>
        <dbReference type="ARBA" id="ARBA00022487"/>
    </source>
</evidence>
<dbReference type="SUPFAM" id="SSF53474">
    <property type="entry name" value="alpha/beta-Hydrolases"/>
    <property type="match status" value="1"/>
</dbReference>
<evidence type="ECO:0000259" key="6">
    <source>
        <dbReference type="Pfam" id="PF00135"/>
    </source>
</evidence>
<organism evidence="7 8">
    <name type="scientific">Nezara viridula</name>
    <name type="common">Southern green stink bug</name>
    <name type="synonym">Cimex viridulus</name>
    <dbReference type="NCBI Taxonomy" id="85310"/>
    <lineage>
        <taxon>Eukaryota</taxon>
        <taxon>Metazoa</taxon>
        <taxon>Ecdysozoa</taxon>
        <taxon>Arthropoda</taxon>
        <taxon>Hexapoda</taxon>
        <taxon>Insecta</taxon>
        <taxon>Pterygota</taxon>
        <taxon>Neoptera</taxon>
        <taxon>Paraneoptera</taxon>
        <taxon>Hemiptera</taxon>
        <taxon>Heteroptera</taxon>
        <taxon>Panheteroptera</taxon>
        <taxon>Pentatomomorpha</taxon>
        <taxon>Pentatomoidea</taxon>
        <taxon>Pentatomidae</taxon>
        <taxon>Pentatominae</taxon>
        <taxon>Nezara</taxon>
    </lineage>
</organism>
<feature type="domain" description="Carboxylesterase type B" evidence="6">
    <location>
        <begin position="21"/>
        <end position="522"/>
    </location>
</feature>
<keyword evidence="2" id="KW-0719">Serine esterase</keyword>
<proteinExistence type="inferred from homology"/>
<dbReference type="EMBL" id="OV725079">
    <property type="protein sequence ID" value="CAH1397545.1"/>
    <property type="molecule type" value="Genomic_DNA"/>
</dbReference>
<evidence type="ECO:0000313" key="7">
    <source>
        <dbReference type="EMBL" id="CAH1397545.1"/>
    </source>
</evidence>
<protein>
    <recommendedName>
        <fullName evidence="5">Carboxylic ester hydrolase</fullName>
        <ecNumber evidence="5">3.1.1.-</ecNumber>
    </recommendedName>
</protein>
<dbReference type="PROSITE" id="PS00122">
    <property type="entry name" value="CARBOXYLESTERASE_B_1"/>
    <property type="match status" value="1"/>
</dbReference>
<dbReference type="Pfam" id="PF00135">
    <property type="entry name" value="COesterase"/>
    <property type="match status" value="1"/>
</dbReference>
<keyword evidence="5" id="KW-0732">Signal</keyword>
<dbReference type="InterPro" id="IPR019826">
    <property type="entry name" value="Carboxylesterase_B_AS"/>
</dbReference>
<evidence type="ECO:0000256" key="4">
    <source>
        <dbReference type="ARBA" id="ARBA00023180"/>
    </source>
</evidence>
<comment type="similarity">
    <text evidence="1 5">Belongs to the type-B carboxylesterase/lipase family.</text>
</comment>
<evidence type="ECO:0000256" key="3">
    <source>
        <dbReference type="ARBA" id="ARBA00022801"/>
    </source>
</evidence>
<evidence type="ECO:0000256" key="5">
    <source>
        <dbReference type="RuleBase" id="RU361235"/>
    </source>
</evidence>
<dbReference type="EC" id="3.1.1.-" evidence="5"/>
<keyword evidence="3 5" id="KW-0378">Hydrolase</keyword>
<keyword evidence="4" id="KW-0325">Glycoprotein</keyword>
<evidence type="ECO:0000313" key="8">
    <source>
        <dbReference type="Proteomes" id="UP001152798"/>
    </source>
</evidence>
<accession>A0A9P0H8J9</accession>
<dbReference type="InterPro" id="IPR029058">
    <property type="entry name" value="AB_hydrolase_fold"/>
</dbReference>
<gene>
    <name evidence="7" type="ORF">NEZAVI_LOCUS7346</name>
</gene>
<dbReference type="Proteomes" id="UP001152798">
    <property type="component" value="Chromosome 3"/>
</dbReference>
<dbReference type="Gene3D" id="3.40.50.1820">
    <property type="entry name" value="alpha/beta hydrolase"/>
    <property type="match status" value="1"/>
</dbReference>
<evidence type="ECO:0000256" key="1">
    <source>
        <dbReference type="ARBA" id="ARBA00005964"/>
    </source>
</evidence>
<dbReference type="PANTHER" id="PTHR11559">
    <property type="entry name" value="CARBOXYLESTERASE"/>
    <property type="match status" value="1"/>
</dbReference>
<keyword evidence="8" id="KW-1185">Reference proteome</keyword>
<dbReference type="GO" id="GO:0052689">
    <property type="term" value="F:carboxylic ester hydrolase activity"/>
    <property type="evidence" value="ECO:0007669"/>
    <property type="project" value="UniProtKB-KW"/>
</dbReference>
<dbReference type="AlphaFoldDB" id="A0A9P0H8J9"/>
<feature type="signal peptide" evidence="5">
    <location>
        <begin position="1"/>
        <end position="18"/>
    </location>
</feature>
<dbReference type="InterPro" id="IPR050309">
    <property type="entry name" value="Type-B_Carboxylest/Lipase"/>
</dbReference>
<dbReference type="OrthoDB" id="8174896at2759"/>
<reference evidence="7" key="1">
    <citation type="submission" date="2022-01" db="EMBL/GenBank/DDBJ databases">
        <authorList>
            <person name="King R."/>
        </authorList>
    </citation>
    <scope>NUCLEOTIDE SEQUENCE</scope>
</reference>
<feature type="chain" id="PRO_5040534295" description="Carboxylic ester hydrolase" evidence="5">
    <location>
        <begin position="19"/>
        <end position="527"/>
    </location>
</feature>